<dbReference type="EMBL" id="KN831971">
    <property type="protein sequence ID" value="KIO04504.1"/>
    <property type="molecule type" value="Genomic_DNA"/>
</dbReference>
<dbReference type="AlphaFoldDB" id="A0A0C3PAA0"/>
<evidence type="ECO:0000313" key="1">
    <source>
        <dbReference type="EMBL" id="KIO04504.1"/>
    </source>
</evidence>
<evidence type="ECO:0000313" key="2">
    <source>
        <dbReference type="Proteomes" id="UP000054217"/>
    </source>
</evidence>
<keyword evidence="2" id="KW-1185">Reference proteome</keyword>
<accession>A0A0C3PAA0</accession>
<protein>
    <submittedName>
        <fullName evidence="1">Uncharacterized protein</fullName>
    </submittedName>
</protein>
<dbReference type="InParanoid" id="A0A0C3PAA0"/>
<sequence>MDKLVTMTNHVEPSLWVVWTEKHACVHDSGAWAGSGMYMAEYSTGITHRLPCRRQLYVAPYSHPRVDRGVGWQKHQNITVSTVSVEITRLWAMTPALPIVQSCDSTLSGAAPAHSSDQ</sequence>
<proteinExistence type="predicted"/>
<name>A0A0C3PAA0_PISTI</name>
<gene>
    <name evidence="1" type="ORF">M404DRAFT_552616</name>
</gene>
<dbReference type="Proteomes" id="UP000054217">
    <property type="component" value="Unassembled WGS sequence"/>
</dbReference>
<dbReference type="HOGENOM" id="CLU_2074131_0_0_1"/>
<reference evidence="1 2" key="1">
    <citation type="submission" date="2014-04" db="EMBL/GenBank/DDBJ databases">
        <authorList>
            <consortium name="DOE Joint Genome Institute"/>
            <person name="Kuo A."/>
            <person name="Kohler A."/>
            <person name="Costa M.D."/>
            <person name="Nagy L.G."/>
            <person name="Floudas D."/>
            <person name="Copeland A."/>
            <person name="Barry K.W."/>
            <person name="Cichocki N."/>
            <person name="Veneault-Fourrey C."/>
            <person name="LaButti K."/>
            <person name="Lindquist E.A."/>
            <person name="Lipzen A."/>
            <person name="Lundell T."/>
            <person name="Morin E."/>
            <person name="Murat C."/>
            <person name="Sun H."/>
            <person name="Tunlid A."/>
            <person name="Henrissat B."/>
            <person name="Grigoriev I.V."/>
            <person name="Hibbett D.S."/>
            <person name="Martin F."/>
            <person name="Nordberg H.P."/>
            <person name="Cantor M.N."/>
            <person name="Hua S.X."/>
        </authorList>
    </citation>
    <scope>NUCLEOTIDE SEQUENCE [LARGE SCALE GENOMIC DNA]</scope>
    <source>
        <strain evidence="1 2">Marx 270</strain>
    </source>
</reference>
<organism evidence="1 2">
    <name type="scientific">Pisolithus tinctorius Marx 270</name>
    <dbReference type="NCBI Taxonomy" id="870435"/>
    <lineage>
        <taxon>Eukaryota</taxon>
        <taxon>Fungi</taxon>
        <taxon>Dikarya</taxon>
        <taxon>Basidiomycota</taxon>
        <taxon>Agaricomycotina</taxon>
        <taxon>Agaricomycetes</taxon>
        <taxon>Agaricomycetidae</taxon>
        <taxon>Boletales</taxon>
        <taxon>Sclerodermatineae</taxon>
        <taxon>Pisolithaceae</taxon>
        <taxon>Pisolithus</taxon>
    </lineage>
</organism>
<reference evidence="2" key="2">
    <citation type="submission" date="2015-01" db="EMBL/GenBank/DDBJ databases">
        <title>Evolutionary Origins and Diversification of the Mycorrhizal Mutualists.</title>
        <authorList>
            <consortium name="DOE Joint Genome Institute"/>
            <consortium name="Mycorrhizal Genomics Consortium"/>
            <person name="Kohler A."/>
            <person name="Kuo A."/>
            <person name="Nagy L.G."/>
            <person name="Floudas D."/>
            <person name="Copeland A."/>
            <person name="Barry K.W."/>
            <person name="Cichocki N."/>
            <person name="Veneault-Fourrey C."/>
            <person name="LaButti K."/>
            <person name="Lindquist E.A."/>
            <person name="Lipzen A."/>
            <person name="Lundell T."/>
            <person name="Morin E."/>
            <person name="Murat C."/>
            <person name="Riley R."/>
            <person name="Ohm R."/>
            <person name="Sun H."/>
            <person name="Tunlid A."/>
            <person name="Henrissat B."/>
            <person name="Grigoriev I.V."/>
            <person name="Hibbett D.S."/>
            <person name="Martin F."/>
        </authorList>
    </citation>
    <scope>NUCLEOTIDE SEQUENCE [LARGE SCALE GENOMIC DNA]</scope>
    <source>
        <strain evidence="2">Marx 270</strain>
    </source>
</reference>